<dbReference type="PANTHER" id="PTHR38455:SF1">
    <property type="entry name" value="DUF951 DOMAIN-CONTAINING PROTEIN"/>
    <property type="match status" value="1"/>
</dbReference>
<dbReference type="PIRSF" id="PIRSF037263">
    <property type="entry name" value="DUF951_bac"/>
    <property type="match status" value="1"/>
</dbReference>
<evidence type="ECO:0000313" key="1">
    <source>
        <dbReference type="EMBL" id="HIX49976.1"/>
    </source>
</evidence>
<dbReference type="AlphaFoldDB" id="A0A9D2AUV6"/>
<evidence type="ECO:0000313" key="2">
    <source>
        <dbReference type="Proteomes" id="UP000886847"/>
    </source>
</evidence>
<name>A0A9D2AUV6_9FIRM</name>
<reference evidence="1" key="2">
    <citation type="submission" date="2021-04" db="EMBL/GenBank/DDBJ databases">
        <authorList>
            <person name="Gilroy R."/>
        </authorList>
    </citation>
    <scope>NUCLEOTIDE SEQUENCE</scope>
    <source>
        <strain evidence="1">2189</strain>
    </source>
</reference>
<accession>A0A9D2AUV6</accession>
<organism evidence="1 2">
    <name type="scientific">Candidatus Borkfalkia faecavium</name>
    <dbReference type="NCBI Taxonomy" id="2838508"/>
    <lineage>
        <taxon>Bacteria</taxon>
        <taxon>Bacillati</taxon>
        <taxon>Bacillota</taxon>
        <taxon>Clostridia</taxon>
        <taxon>Christensenellales</taxon>
        <taxon>Christensenellaceae</taxon>
        <taxon>Candidatus Borkfalkia</taxon>
    </lineage>
</organism>
<dbReference type="Pfam" id="PF06107">
    <property type="entry name" value="DUF951"/>
    <property type="match status" value="1"/>
</dbReference>
<protein>
    <submittedName>
        <fullName evidence="1">DUF951 domain-containing protein</fullName>
    </submittedName>
</protein>
<dbReference type="InterPro" id="IPR009296">
    <property type="entry name" value="DUF951"/>
</dbReference>
<comment type="caution">
    <text evidence="1">The sequence shown here is derived from an EMBL/GenBank/DDBJ whole genome shotgun (WGS) entry which is preliminary data.</text>
</comment>
<sequence>MVYSLGDKVITKKNHPCGGNVWTIVRTGADVKLRCDKCGRVVLFSMPDFLKAIKKSKG</sequence>
<dbReference type="PANTHER" id="PTHR38455">
    <property type="entry name" value="HYPOTHETICAL CYTOSOLIC PROTEIN"/>
    <property type="match status" value="1"/>
</dbReference>
<reference evidence="1" key="1">
    <citation type="journal article" date="2021" name="PeerJ">
        <title>Extensive microbial diversity within the chicken gut microbiome revealed by metagenomics and culture.</title>
        <authorList>
            <person name="Gilroy R."/>
            <person name="Ravi A."/>
            <person name="Getino M."/>
            <person name="Pursley I."/>
            <person name="Horton D.L."/>
            <person name="Alikhan N.F."/>
            <person name="Baker D."/>
            <person name="Gharbi K."/>
            <person name="Hall N."/>
            <person name="Watson M."/>
            <person name="Adriaenssens E.M."/>
            <person name="Foster-Nyarko E."/>
            <person name="Jarju S."/>
            <person name="Secka A."/>
            <person name="Antonio M."/>
            <person name="Oren A."/>
            <person name="Chaudhuri R.R."/>
            <person name="La Ragione R."/>
            <person name="Hildebrand F."/>
            <person name="Pallen M.J."/>
        </authorList>
    </citation>
    <scope>NUCLEOTIDE SEQUENCE</scope>
    <source>
        <strain evidence="1">2189</strain>
    </source>
</reference>
<proteinExistence type="predicted"/>
<dbReference type="Proteomes" id="UP000886847">
    <property type="component" value="Unassembled WGS sequence"/>
</dbReference>
<gene>
    <name evidence="1" type="ORF">H9851_01675</name>
</gene>
<dbReference type="EMBL" id="DXEW01000005">
    <property type="protein sequence ID" value="HIX49976.1"/>
    <property type="molecule type" value="Genomic_DNA"/>
</dbReference>